<evidence type="ECO:0000313" key="1">
    <source>
        <dbReference type="EMBL" id="KAF2740799.1"/>
    </source>
</evidence>
<organism evidence="1 2">
    <name type="scientific">Polyplosphaeria fusca</name>
    <dbReference type="NCBI Taxonomy" id="682080"/>
    <lineage>
        <taxon>Eukaryota</taxon>
        <taxon>Fungi</taxon>
        <taxon>Dikarya</taxon>
        <taxon>Ascomycota</taxon>
        <taxon>Pezizomycotina</taxon>
        <taxon>Dothideomycetes</taxon>
        <taxon>Pleosporomycetidae</taxon>
        <taxon>Pleosporales</taxon>
        <taxon>Tetraplosphaeriaceae</taxon>
        <taxon>Polyplosphaeria</taxon>
    </lineage>
</organism>
<accession>A0A9P4R895</accession>
<dbReference type="EMBL" id="ML996099">
    <property type="protein sequence ID" value="KAF2740799.1"/>
    <property type="molecule type" value="Genomic_DNA"/>
</dbReference>
<gene>
    <name evidence="1" type="ORF">EJ04DRAFT_166217</name>
</gene>
<name>A0A9P4R895_9PLEO</name>
<comment type="caution">
    <text evidence="1">The sequence shown here is derived from an EMBL/GenBank/DDBJ whole genome shotgun (WGS) entry which is preliminary data.</text>
</comment>
<reference evidence="1" key="1">
    <citation type="journal article" date="2020" name="Stud. Mycol.">
        <title>101 Dothideomycetes genomes: a test case for predicting lifestyles and emergence of pathogens.</title>
        <authorList>
            <person name="Haridas S."/>
            <person name="Albert R."/>
            <person name="Binder M."/>
            <person name="Bloem J."/>
            <person name="Labutti K."/>
            <person name="Salamov A."/>
            <person name="Andreopoulos B."/>
            <person name="Baker S."/>
            <person name="Barry K."/>
            <person name="Bills G."/>
            <person name="Bluhm B."/>
            <person name="Cannon C."/>
            <person name="Castanera R."/>
            <person name="Culley D."/>
            <person name="Daum C."/>
            <person name="Ezra D."/>
            <person name="Gonzalez J."/>
            <person name="Henrissat B."/>
            <person name="Kuo A."/>
            <person name="Liang C."/>
            <person name="Lipzen A."/>
            <person name="Lutzoni F."/>
            <person name="Magnuson J."/>
            <person name="Mondo S."/>
            <person name="Nolan M."/>
            <person name="Ohm R."/>
            <person name="Pangilinan J."/>
            <person name="Park H.-J."/>
            <person name="Ramirez L."/>
            <person name="Alfaro M."/>
            <person name="Sun H."/>
            <person name="Tritt A."/>
            <person name="Yoshinaga Y."/>
            <person name="Zwiers L.-H."/>
            <person name="Turgeon B."/>
            <person name="Goodwin S."/>
            <person name="Spatafora J."/>
            <person name="Crous P."/>
            <person name="Grigoriev I."/>
        </authorList>
    </citation>
    <scope>NUCLEOTIDE SEQUENCE</scope>
    <source>
        <strain evidence="1">CBS 125425</strain>
    </source>
</reference>
<proteinExistence type="predicted"/>
<keyword evidence="2" id="KW-1185">Reference proteome</keyword>
<evidence type="ECO:0000313" key="2">
    <source>
        <dbReference type="Proteomes" id="UP000799444"/>
    </source>
</evidence>
<sequence>MESNFPRVPITVAFSARCMLRLFGIPLFETRCAHRVRQASQGVEHMFLYAAIIARRGGNNTVTVAGMVTGRVDDDLSSAANCKQWGDFVDGSGSDVAVEEVVRQSKKKLVRRSSRLIFCHGFLICCEYCSYRLALAHSDQTMIFRRWLMFY</sequence>
<dbReference type="Proteomes" id="UP000799444">
    <property type="component" value="Unassembled WGS sequence"/>
</dbReference>
<dbReference type="AlphaFoldDB" id="A0A9P4R895"/>
<protein>
    <submittedName>
        <fullName evidence="1">Uncharacterized protein</fullName>
    </submittedName>
</protein>